<dbReference type="Pfam" id="PF00196">
    <property type="entry name" value="GerE"/>
    <property type="match status" value="1"/>
</dbReference>
<organism evidence="5 6">
    <name type="scientific">Crossiella cryophila</name>
    <dbReference type="NCBI Taxonomy" id="43355"/>
    <lineage>
        <taxon>Bacteria</taxon>
        <taxon>Bacillati</taxon>
        <taxon>Actinomycetota</taxon>
        <taxon>Actinomycetes</taxon>
        <taxon>Pseudonocardiales</taxon>
        <taxon>Pseudonocardiaceae</taxon>
        <taxon>Crossiella</taxon>
    </lineage>
</organism>
<comment type="caution">
    <text evidence="5">The sequence shown here is derived from an EMBL/GenBank/DDBJ whole genome shotgun (WGS) entry which is preliminary data.</text>
</comment>
<dbReference type="SMART" id="SM00421">
    <property type="entry name" value="HTH_LUXR"/>
    <property type="match status" value="1"/>
</dbReference>
<dbReference type="PROSITE" id="PS50043">
    <property type="entry name" value="HTH_LUXR_2"/>
    <property type="match status" value="1"/>
</dbReference>
<evidence type="ECO:0000256" key="1">
    <source>
        <dbReference type="ARBA" id="ARBA00022741"/>
    </source>
</evidence>
<dbReference type="InterPro" id="IPR000792">
    <property type="entry name" value="Tscrpt_reg_LuxR_C"/>
</dbReference>
<evidence type="ECO:0000313" key="5">
    <source>
        <dbReference type="EMBL" id="MBB4680000.1"/>
    </source>
</evidence>
<dbReference type="Gene3D" id="1.25.40.10">
    <property type="entry name" value="Tetratricopeptide repeat domain"/>
    <property type="match status" value="1"/>
</dbReference>
<dbReference type="GO" id="GO:0005737">
    <property type="term" value="C:cytoplasm"/>
    <property type="evidence" value="ECO:0007669"/>
    <property type="project" value="TreeGrafter"/>
</dbReference>
<reference evidence="5 6" key="1">
    <citation type="submission" date="2020-08" db="EMBL/GenBank/DDBJ databases">
        <title>Sequencing the genomes of 1000 actinobacteria strains.</title>
        <authorList>
            <person name="Klenk H.-P."/>
        </authorList>
    </citation>
    <scope>NUCLEOTIDE SEQUENCE [LARGE SCALE GENOMIC DNA]</scope>
    <source>
        <strain evidence="5 6">DSM 44230</strain>
    </source>
</reference>
<feature type="compositionally biased region" description="Pro residues" evidence="3">
    <location>
        <begin position="928"/>
        <end position="937"/>
    </location>
</feature>
<dbReference type="InterPro" id="IPR036388">
    <property type="entry name" value="WH-like_DNA-bd_sf"/>
</dbReference>
<dbReference type="GO" id="GO:0006355">
    <property type="term" value="P:regulation of DNA-templated transcription"/>
    <property type="evidence" value="ECO:0007669"/>
    <property type="project" value="InterPro"/>
</dbReference>
<protein>
    <submittedName>
        <fullName evidence="5">ATP/maltotriose-dependent transcriptional regulator MalT</fullName>
    </submittedName>
</protein>
<dbReference type="PRINTS" id="PR00038">
    <property type="entry name" value="HTHLUXR"/>
</dbReference>
<dbReference type="PANTHER" id="PTHR16305:SF35">
    <property type="entry name" value="TRANSCRIPTIONAL ACTIVATOR DOMAIN"/>
    <property type="match status" value="1"/>
</dbReference>
<dbReference type="AlphaFoldDB" id="A0A7W7FWF4"/>
<dbReference type="InterPro" id="IPR041664">
    <property type="entry name" value="AAA_16"/>
</dbReference>
<feature type="domain" description="HTH luxR-type" evidence="4">
    <location>
        <begin position="855"/>
        <end position="920"/>
    </location>
</feature>
<dbReference type="EMBL" id="JACHMH010000001">
    <property type="protein sequence ID" value="MBB4680000.1"/>
    <property type="molecule type" value="Genomic_DNA"/>
</dbReference>
<sequence>MQDWVEAAAGPVFCGRDGELARLFEVFDRVPAGRPQTVWVVGPAGIGKTTLVRRALAGPEAPEFTVLDATADPAESVLAFGLVEQLLRRVDPALRRSAPVLAGAVPAGASPFAVGAELLAVLSVLQADRPVALVVDDVHWADPASARAFGFLLRRMGADQVLTVLIRRGRAEYDPENALHQLERGIPAAVTLELGGLTGAEVGALSLALRGQALPGGAAERLCAHAGGNPLHIRTLLHELPPDVLDDEQLPLPVPSSLVTAVRAMLDRLPEPTRALLAALAVLDEDSPLARAAGVAGIEDAATAIGPGLVSGLLSQTARQPSRLFRITHGLQREAIYDLIPVQRRVALHRRAAEVTDPVSGWAHRVAATTAADPTLAEELDAAAAVAATLGQHLLAARYLRWAAELSGGRADYERRLLTCCVQTLFGPERRSALALRAEADRCAPSALRSLALGLVAVFAQGDLAGALRHLTEAMDRCTDDGWVRSVTAAGLAGAHTWNGANQAAIDAARLALRLGGLPVRLADFVRVLLVVSRSRLDGLRGGLAEFADLPTDPARVPPERLDSLACRGALRTMLGRFAEAEPDLREAARLHRAGVYTLSSATPHSYLAAINYVRGDWDDASILVHQALSLADPDEQQHHHVLRQMIAALVPAGRGEWATAAAHVRAAWAHAHRLGTRQDRCYAAIAEATLHQAQDRPADMLTALRALRRDQPAPGEGAYSWWELWWRPLLVEALTGTGAHAEATEALNTLRALAAGVDYLAPTLLRLDLALDGGQSGAAEQIDALDARAPRRSFGQALLEAGHGRWLAGNGQVARAVPYLTSARERFAELRATPFEQRTAALLEQHAPSAAPRTGTAVPGLSRREGQVAHLVRLNHTNREIAAQLYVTAKTVEYHLANIFLKLGVANRRELRDRLTPRTAPDIPAQVGPPLPELGR</sequence>
<proteinExistence type="predicted"/>
<dbReference type="Pfam" id="PF13191">
    <property type="entry name" value="AAA_16"/>
    <property type="match status" value="1"/>
</dbReference>
<dbReference type="RefSeq" id="WP_185005682.1">
    <property type="nucleotide sequence ID" value="NZ_BAAAUI010000019.1"/>
</dbReference>
<name>A0A7W7FWF4_9PSEU</name>
<dbReference type="GO" id="GO:0003677">
    <property type="term" value="F:DNA binding"/>
    <property type="evidence" value="ECO:0007669"/>
    <property type="project" value="InterPro"/>
</dbReference>
<dbReference type="SUPFAM" id="SSF48452">
    <property type="entry name" value="TPR-like"/>
    <property type="match status" value="1"/>
</dbReference>
<evidence type="ECO:0000256" key="2">
    <source>
        <dbReference type="ARBA" id="ARBA00022840"/>
    </source>
</evidence>
<feature type="region of interest" description="Disordered" evidence="3">
    <location>
        <begin position="917"/>
        <end position="937"/>
    </location>
</feature>
<evidence type="ECO:0000259" key="4">
    <source>
        <dbReference type="PROSITE" id="PS50043"/>
    </source>
</evidence>
<dbReference type="InterPro" id="IPR027417">
    <property type="entry name" value="P-loop_NTPase"/>
</dbReference>
<dbReference type="InterPro" id="IPR011990">
    <property type="entry name" value="TPR-like_helical_dom_sf"/>
</dbReference>
<dbReference type="PRINTS" id="PR00364">
    <property type="entry name" value="DISEASERSIST"/>
</dbReference>
<dbReference type="Gene3D" id="3.40.50.300">
    <property type="entry name" value="P-loop containing nucleotide triphosphate hydrolases"/>
    <property type="match status" value="1"/>
</dbReference>
<evidence type="ECO:0000313" key="6">
    <source>
        <dbReference type="Proteomes" id="UP000533598"/>
    </source>
</evidence>
<accession>A0A7W7FWF4</accession>
<dbReference type="SUPFAM" id="SSF52540">
    <property type="entry name" value="P-loop containing nucleoside triphosphate hydrolases"/>
    <property type="match status" value="1"/>
</dbReference>
<evidence type="ECO:0000256" key="3">
    <source>
        <dbReference type="SAM" id="MobiDB-lite"/>
    </source>
</evidence>
<dbReference type="GO" id="GO:0005524">
    <property type="term" value="F:ATP binding"/>
    <property type="evidence" value="ECO:0007669"/>
    <property type="project" value="UniProtKB-KW"/>
</dbReference>
<dbReference type="GO" id="GO:0004016">
    <property type="term" value="F:adenylate cyclase activity"/>
    <property type="evidence" value="ECO:0007669"/>
    <property type="project" value="TreeGrafter"/>
</dbReference>
<dbReference type="Gene3D" id="1.10.10.10">
    <property type="entry name" value="Winged helix-like DNA-binding domain superfamily/Winged helix DNA-binding domain"/>
    <property type="match status" value="1"/>
</dbReference>
<keyword evidence="1" id="KW-0547">Nucleotide-binding</keyword>
<dbReference type="Proteomes" id="UP000533598">
    <property type="component" value="Unassembled WGS sequence"/>
</dbReference>
<dbReference type="SUPFAM" id="SSF46894">
    <property type="entry name" value="C-terminal effector domain of the bipartite response regulators"/>
    <property type="match status" value="1"/>
</dbReference>
<gene>
    <name evidence="5" type="ORF">HNR67_006118</name>
</gene>
<dbReference type="InterPro" id="IPR016032">
    <property type="entry name" value="Sig_transdc_resp-reg_C-effctor"/>
</dbReference>
<dbReference type="CDD" id="cd06170">
    <property type="entry name" value="LuxR_C_like"/>
    <property type="match status" value="1"/>
</dbReference>
<keyword evidence="6" id="KW-1185">Reference proteome</keyword>
<dbReference type="PANTHER" id="PTHR16305">
    <property type="entry name" value="TESTICULAR SOLUBLE ADENYLYL CYCLASE"/>
    <property type="match status" value="1"/>
</dbReference>
<keyword evidence="2" id="KW-0067">ATP-binding</keyword>